<evidence type="ECO:0000256" key="6">
    <source>
        <dbReference type="SAM" id="MobiDB-lite"/>
    </source>
</evidence>
<dbReference type="PANTHER" id="PTHR45699:SF3">
    <property type="entry name" value="LARGE RIBOSOMAL SUBUNIT PROTEIN UL10"/>
    <property type="match status" value="1"/>
</dbReference>
<dbReference type="OrthoDB" id="10259902at2759"/>
<feature type="domain" description="Large ribosomal subunit protein uL10-like insertion" evidence="7">
    <location>
        <begin position="114"/>
        <end position="183"/>
    </location>
</feature>
<dbReference type="InterPro" id="IPR043141">
    <property type="entry name" value="Ribosomal_uL10-like_sf"/>
</dbReference>
<dbReference type="STRING" id="1088818.A0A2I0B5P2"/>
<dbReference type="Gene3D" id="3.90.105.20">
    <property type="match status" value="1"/>
</dbReference>
<evidence type="ECO:0000256" key="4">
    <source>
        <dbReference type="ARBA" id="ARBA00023274"/>
    </source>
</evidence>
<comment type="similarity">
    <text evidence="2 5">Belongs to the universal ribosomal protein uL10 family.</text>
</comment>
<evidence type="ECO:0000256" key="1">
    <source>
        <dbReference type="ARBA" id="ARBA00002200"/>
    </source>
</evidence>
<dbReference type="InterPro" id="IPR050323">
    <property type="entry name" value="Ribosomal_protein_uL10"/>
</dbReference>
<dbReference type="InterPro" id="IPR040637">
    <property type="entry name" value="Ribosomal_uL10-like_insert"/>
</dbReference>
<comment type="function">
    <text evidence="1 5">Ribosomal protein P0 is the functional equivalent of E.coli protein L10.</text>
</comment>
<dbReference type="SUPFAM" id="SSF160369">
    <property type="entry name" value="Ribosomal protein L10-like"/>
    <property type="match status" value="1"/>
</dbReference>
<evidence type="ECO:0000256" key="2">
    <source>
        <dbReference type="ARBA" id="ARBA00008889"/>
    </source>
</evidence>
<dbReference type="Proteomes" id="UP000236161">
    <property type="component" value="Unassembled WGS sequence"/>
</dbReference>
<dbReference type="GO" id="GO:0003735">
    <property type="term" value="F:structural constituent of ribosome"/>
    <property type="evidence" value="ECO:0007669"/>
    <property type="project" value="TreeGrafter"/>
</dbReference>
<dbReference type="PIRSF" id="PIRSF039087">
    <property type="entry name" value="L10E"/>
    <property type="match status" value="1"/>
</dbReference>
<dbReference type="CDD" id="cd05795">
    <property type="entry name" value="Ribosomal_P0_L10e"/>
    <property type="match status" value="1"/>
</dbReference>
<dbReference type="GO" id="GO:0000027">
    <property type="term" value="P:ribosomal large subunit assembly"/>
    <property type="evidence" value="ECO:0007669"/>
    <property type="project" value="TreeGrafter"/>
</dbReference>
<evidence type="ECO:0000313" key="9">
    <source>
        <dbReference type="Proteomes" id="UP000236161"/>
    </source>
</evidence>
<dbReference type="Pfam" id="PF00466">
    <property type="entry name" value="Ribosomal_L10"/>
    <property type="match status" value="1"/>
</dbReference>
<dbReference type="GO" id="GO:0070180">
    <property type="term" value="F:large ribosomal subunit rRNA binding"/>
    <property type="evidence" value="ECO:0007669"/>
    <property type="project" value="TreeGrafter"/>
</dbReference>
<evidence type="ECO:0000313" key="8">
    <source>
        <dbReference type="EMBL" id="PKA63114.1"/>
    </source>
</evidence>
<dbReference type="PANTHER" id="PTHR45699">
    <property type="entry name" value="60S ACIDIC RIBOSOMAL PROTEIN P0"/>
    <property type="match status" value="1"/>
</dbReference>
<sequence length="323" mass="34696">MTVRLSKAEKKIQYDKKLCGLLDEYNKVLIAVADNVGSNQLQNIRKGLRGDSIVLMGKNTLIRRCIKVHAEKTGNKDYLNLLPLLVGNVGLIFTKGDLKEVSEEVAKYKVGAPARVGLVAPIDVVVPPGNTGLDPSQTSFFQVLNIPTKINKGTVEIITPVELIKKGEKVGSSEAALLAKLGIRPFSYGLIVQSVYDDGSVYSPEVLDLTEDDLIEKFSSGLAMVTSLSLALSYPTLAAAPHMFINAYKNVLAVSIATEYTFPQAEKVKEYLKDPSKFAVAAAPAATAADTSGAAAPAAAKEEEKKEEPAEESDDDMGFSLFD</sequence>
<dbReference type="Pfam" id="PF17777">
    <property type="entry name" value="RL10P_insert"/>
    <property type="match status" value="1"/>
</dbReference>
<evidence type="ECO:0000259" key="7">
    <source>
        <dbReference type="Pfam" id="PF17777"/>
    </source>
</evidence>
<dbReference type="Pfam" id="PF00428">
    <property type="entry name" value="Ribosomal_60s"/>
    <property type="match status" value="1"/>
</dbReference>
<dbReference type="FunFam" id="3.90.105.20:FF:000001">
    <property type="entry name" value="60S acidic ribosomal protein P0"/>
    <property type="match status" value="1"/>
</dbReference>
<dbReference type="InterPro" id="IPR001790">
    <property type="entry name" value="Ribosomal_uL10"/>
</dbReference>
<keyword evidence="3 5" id="KW-0689">Ribosomal protein</keyword>
<dbReference type="GO" id="GO:0022625">
    <property type="term" value="C:cytosolic large ribosomal subunit"/>
    <property type="evidence" value="ECO:0007669"/>
    <property type="project" value="TreeGrafter"/>
</dbReference>
<dbReference type="GO" id="GO:0002181">
    <property type="term" value="P:cytoplasmic translation"/>
    <property type="evidence" value="ECO:0007669"/>
    <property type="project" value="TreeGrafter"/>
</dbReference>
<dbReference type="InterPro" id="IPR030670">
    <property type="entry name" value="uL10_eukaryotes"/>
</dbReference>
<dbReference type="InterPro" id="IPR043164">
    <property type="entry name" value="Ribosomal_uL10-like_insert_sf"/>
</dbReference>
<feature type="compositionally biased region" description="Low complexity" evidence="6">
    <location>
        <begin position="287"/>
        <end position="299"/>
    </location>
</feature>
<accession>A0A2I0B5P2</accession>
<dbReference type="AlphaFoldDB" id="A0A2I0B5P2"/>
<evidence type="ECO:0000256" key="3">
    <source>
        <dbReference type="ARBA" id="ARBA00022980"/>
    </source>
</evidence>
<proteinExistence type="inferred from homology"/>
<name>A0A2I0B5P2_9ASPA</name>
<organism evidence="8 9">
    <name type="scientific">Apostasia shenzhenica</name>
    <dbReference type="NCBI Taxonomy" id="1088818"/>
    <lineage>
        <taxon>Eukaryota</taxon>
        <taxon>Viridiplantae</taxon>
        <taxon>Streptophyta</taxon>
        <taxon>Embryophyta</taxon>
        <taxon>Tracheophyta</taxon>
        <taxon>Spermatophyta</taxon>
        <taxon>Magnoliopsida</taxon>
        <taxon>Liliopsida</taxon>
        <taxon>Asparagales</taxon>
        <taxon>Orchidaceae</taxon>
        <taxon>Apostasioideae</taxon>
        <taxon>Apostasia</taxon>
    </lineage>
</organism>
<keyword evidence="4 5" id="KW-0687">Ribonucleoprotein</keyword>
<protein>
    <recommendedName>
        <fullName evidence="5">60S acidic ribosomal protein P0</fullName>
    </recommendedName>
</protein>
<feature type="region of interest" description="Disordered" evidence="6">
    <location>
        <begin position="287"/>
        <end position="323"/>
    </location>
</feature>
<dbReference type="EMBL" id="KZ451911">
    <property type="protein sequence ID" value="PKA63114.1"/>
    <property type="molecule type" value="Genomic_DNA"/>
</dbReference>
<keyword evidence="9" id="KW-1185">Reference proteome</keyword>
<reference evidence="8 9" key="1">
    <citation type="journal article" date="2017" name="Nature">
        <title>The Apostasia genome and the evolution of orchids.</title>
        <authorList>
            <person name="Zhang G.Q."/>
            <person name="Liu K.W."/>
            <person name="Li Z."/>
            <person name="Lohaus R."/>
            <person name="Hsiao Y.Y."/>
            <person name="Niu S.C."/>
            <person name="Wang J.Y."/>
            <person name="Lin Y.C."/>
            <person name="Xu Q."/>
            <person name="Chen L.J."/>
            <person name="Yoshida K."/>
            <person name="Fujiwara S."/>
            <person name="Wang Z.W."/>
            <person name="Zhang Y.Q."/>
            <person name="Mitsuda N."/>
            <person name="Wang M."/>
            <person name="Liu G.H."/>
            <person name="Pecoraro L."/>
            <person name="Huang H.X."/>
            <person name="Xiao X.J."/>
            <person name="Lin M."/>
            <person name="Wu X.Y."/>
            <person name="Wu W.L."/>
            <person name="Chen Y.Y."/>
            <person name="Chang S.B."/>
            <person name="Sakamoto S."/>
            <person name="Ohme-Takagi M."/>
            <person name="Yagi M."/>
            <person name="Zeng S.J."/>
            <person name="Shen C.Y."/>
            <person name="Yeh C.M."/>
            <person name="Luo Y.B."/>
            <person name="Tsai W.C."/>
            <person name="Van de Peer Y."/>
            <person name="Liu Z.J."/>
        </authorList>
    </citation>
    <scope>NUCLEOTIDE SEQUENCE [LARGE SCALE GENOMIC DNA]</scope>
    <source>
        <strain evidence="9">cv. Shenzhen</strain>
        <tissue evidence="8">Stem</tissue>
    </source>
</reference>
<gene>
    <name evidence="8" type="ORF">AXF42_Ash007910</name>
</gene>
<evidence type="ECO:0000256" key="5">
    <source>
        <dbReference type="PIRNR" id="PIRNR039087"/>
    </source>
</evidence>
<dbReference type="Gene3D" id="3.30.70.1730">
    <property type="match status" value="1"/>
</dbReference>